<accession>A0ABM1JGG7</accession>
<dbReference type="PANTHER" id="PTHR23349:SF97">
    <property type="entry name" value="BHLH DOMAIN-CONTAINING PROTEIN"/>
    <property type="match status" value="1"/>
</dbReference>
<dbReference type="SMART" id="SM00353">
    <property type="entry name" value="HLH"/>
    <property type="match status" value="1"/>
</dbReference>
<dbReference type="InterPro" id="IPR050283">
    <property type="entry name" value="E-box_TF_Regulators"/>
</dbReference>
<evidence type="ECO:0000256" key="1">
    <source>
        <dbReference type="SAM" id="MobiDB-lite"/>
    </source>
</evidence>
<dbReference type="GeneID" id="107074548"/>
<evidence type="ECO:0000313" key="3">
    <source>
        <dbReference type="Proteomes" id="UP000694924"/>
    </source>
</evidence>
<proteinExistence type="predicted"/>
<gene>
    <name evidence="4" type="primary">LOC107074548</name>
</gene>
<evidence type="ECO:0000259" key="2">
    <source>
        <dbReference type="PROSITE" id="PS50888"/>
    </source>
</evidence>
<feature type="region of interest" description="Disordered" evidence="1">
    <location>
        <begin position="262"/>
        <end position="282"/>
    </location>
</feature>
<reference evidence="4" key="1">
    <citation type="submission" date="2025-08" db="UniProtKB">
        <authorList>
            <consortium name="RefSeq"/>
        </authorList>
    </citation>
    <scope>IDENTIFICATION</scope>
    <source>
        <tissue evidence="4">Whole body</tissue>
    </source>
</reference>
<dbReference type="InterPro" id="IPR011598">
    <property type="entry name" value="bHLH_dom"/>
</dbReference>
<protein>
    <submittedName>
        <fullName evidence="4">Uncharacterized protein LOC107074548</fullName>
    </submittedName>
</protein>
<feature type="domain" description="BHLH" evidence="2">
    <location>
        <begin position="111"/>
        <end position="163"/>
    </location>
</feature>
<dbReference type="Proteomes" id="UP000694924">
    <property type="component" value="Unplaced"/>
</dbReference>
<dbReference type="RefSeq" id="XP_015191555.1">
    <property type="nucleotide sequence ID" value="XM_015336069.1"/>
</dbReference>
<dbReference type="PANTHER" id="PTHR23349">
    <property type="entry name" value="BASIC HELIX-LOOP-HELIX TRANSCRIPTION FACTOR, TWIST"/>
    <property type="match status" value="1"/>
</dbReference>
<organism evidence="3 4">
    <name type="scientific">Polistes dominula</name>
    <name type="common">European paper wasp</name>
    <name type="synonym">Vespa dominula</name>
    <dbReference type="NCBI Taxonomy" id="743375"/>
    <lineage>
        <taxon>Eukaryota</taxon>
        <taxon>Metazoa</taxon>
        <taxon>Ecdysozoa</taxon>
        <taxon>Arthropoda</taxon>
        <taxon>Hexapoda</taxon>
        <taxon>Insecta</taxon>
        <taxon>Pterygota</taxon>
        <taxon>Neoptera</taxon>
        <taxon>Endopterygota</taxon>
        <taxon>Hymenoptera</taxon>
        <taxon>Apocrita</taxon>
        <taxon>Aculeata</taxon>
        <taxon>Vespoidea</taxon>
        <taxon>Vespidae</taxon>
        <taxon>Polistinae</taxon>
        <taxon>Polistini</taxon>
        <taxon>Polistes</taxon>
    </lineage>
</organism>
<dbReference type="InterPro" id="IPR036638">
    <property type="entry name" value="HLH_DNA-bd_sf"/>
</dbReference>
<dbReference type="CDD" id="cd11416">
    <property type="entry name" value="bHLH_TS_ceHLH13_like"/>
    <property type="match status" value="1"/>
</dbReference>
<keyword evidence="3" id="KW-1185">Reference proteome</keyword>
<sequence length="543" mass="62141">MTSHPGYDYEDRGQRIRHRVGTASRPADSTVACSSSQYYVGPNSDISEEDIAELPSCVYASRSSQHVAHASSHTHSPLHYHMPVATPDHNDTDMNGVEEGYYPNGSPYRIQRHAANIRERKRMLSSINSAFDELRVHVPTFPYEKRLSKIDTLRLAIAYIALLREVLAARLDPLTYVERCLRGEINGERAEWNTSDLTARLSWINWENLGVNPNRRSVLTTLALTTDNMNYKCSKVIEYNEENVGNIASLCQQISLRENNINREGKSKEERKKMERNNRSLYTLEQKEEKSQMALSEYFMTVPVTSSEISTNNQSGCSTSGNLKKGNMDALKFPCKMIINQYKRSFGDDSDHKKQDLIKTNGSSGDSCNSNSLVEKIKGINRTMRNKNRGNLEVRRNPMRVSKKDMDKNFRCPRQCLLSVKRKDSFENSMFTVSDRTKSSPTPYMNTRSVTRKMCNVGATYQAPTKRDETQWKEWPVHGMHERPVFHPQVGLAAEYLGRYFVSLDGLSYQEIVDRFEVEVVSVDPNGEWSSSNEKQRSRKVKH</sequence>
<name>A0ABM1JGG7_POLDO</name>
<feature type="region of interest" description="Disordered" evidence="1">
    <location>
        <begin position="1"/>
        <end position="28"/>
    </location>
</feature>
<evidence type="ECO:0000313" key="4">
    <source>
        <dbReference type="RefSeq" id="XP_015191555.1"/>
    </source>
</evidence>
<feature type="compositionally biased region" description="Basic and acidic residues" evidence="1">
    <location>
        <begin position="262"/>
        <end position="278"/>
    </location>
</feature>
<dbReference type="Gene3D" id="4.10.280.10">
    <property type="entry name" value="Helix-loop-helix DNA-binding domain"/>
    <property type="match status" value="1"/>
</dbReference>
<dbReference type="SUPFAM" id="SSF47459">
    <property type="entry name" value="HLH, helix-loop-helix DNA-binding domain"/>
    <property type="match status" value="1"/>
</dbReference>
<dbReference type="PROSITE" id="PS50888">
    <property type="entry name" value="BHLH"/>
    <property type="match status" value="1"/>
</dbReference>
<dbReference type="Pfam" id="PF00010">
    <property type="entry name" value="HLH"/>
    <property type="match status" value="1"/>
</dbReference>